<protein>
    <submittedName>
        <fullName evidence="1">Uncharacterized protein</fullName>
    </submittedName>
</protein>
<comment type="caution">
    <text evidence="1">The sequence shown here is derived from an EMBL/GenBank/DDBJ whole genome shotgun (WGS) entry which is preliminary data.</text>
</comment>
<dbReference type="EMBL" id="LAZR01003620">
    <property type="protein sequence ID" value="KKN16365.1"/>
    <property type="molecule type" value="Genomic_DNA"/>
</dbReference>
<sequence>MDRPCYEKTLVGFNGEVELLEQAIEWIKQQDHIFIKEVIYRPGEQDCVHIIYEGFPDTDPMMMKYWEQERGETHPNREKT</sequence>
<organism evidence="1">
    <name type="scientific">marine sediment metagenome</name>
    <dbReference type="NCBI Taxonomy" id="412755"/>
    <lineage>
        <taxon>unclassified sequences</taxon>
        <taxon>metagenomes</taxon>
        <taxon>ecological metagenomes</taxon>
    </lineage>
</organism>
<name>A0A0F9NA12_9ZZZZ</name>
<accession>A0A0F9NA12</accession>
<gene>
    <name evidence="1" type="ORF">LCGC14_0976600</name>
</gene>
<dbReference type="AlphaFoldDB" id="A0A0F9NA12"/>
<evidence type="ECO:0000313" key="1">
    <source>
        <dbReference type="EMBL" id="KKN16365.1"/>
    </source>
</evidence>
<reference evidence="1" key="1">
    <citation type="journal article" date="2015" name="Nature">
        <title>Complex archaea that bridge the gap between prokaryotes and eukaryotes.</title>
        <authorList>
            <person name="Spang A."/>
            <person name="Saw J.H."/>
            <person name="Jorgensen S.L."/>
            <person name="Zaremba-Niedzwiedzka K."/>
            <person name="Martijn J."/>
            <person name="Lind A.E."/>
            <person name="van Eijk R."/>
            <person name="Schleper C."/>
            <person name="Guy L."/>
            <person name="Ettema T.J."/>
        </authorList>
    </citation>
    <scope>NUCLEOTIDE SEQUENCE</scope>
</reference>
<proteinExistence type="predicted"/>